<protein>
    <submittedName>
        <fullName evidence="3">Conjugal transfer protein TraF</fullName>
    </submittedName>
</protein>
<feature type="signal peptide" evidence="2">
    <location>
        <begin position="1"/>
        <end position="34"/>
    </location>
</feature>
<dbReference type="Proteomes" id="UP001235760">
    <property type="component" value="Unassembled WGS sequence"/>
</dbReference>
<dbReference type="RefSeq" id="WP_305748367.1">
    <property type="nucleotide sequence ID" value="NZ_JAUZEE010000002.1"/>
</dbReference>
<reference evidence="3 4" key="1">
    <citation type="submission" date="2023-08" db="EMBL/GenBank/DDBJ databases">
        <authorList>
            <person name="Roldan D.M."/>
            <person name="Menes R.J."/>
        </authorList>
    </citation>
    <scope>NUCLEOTIDE SEQUENCE [LARGE SCALE GENOMIC DNA]</scope>
    <source>
        <strain evidence="3 4">CCM 2812</strain>
    </source>
</reference>
<evidence type="ECO:0000256" key="2">
    <source>
        <dbReference type="SAM" id="SignalP"/>
    </source>
</evidence>
<evidence type="ECO:0000256" key="1">
    <source>
        <dbReference type="SAM" id="MobiDB-lite"/>
    </source>
</evidence>
<organism evidence="3 4">
    <name type="scientific">Leptothrix discophora</name>
    <dbReference type="NCBI Taxonomy" id="89"/>
    <lineage>
        <taxon>Bacteria</taxon>
        <taxon>Pseudomonadati</taxon>
        <taxon>Pseudomonadota</taxon>
        <taxon>Betaproteobacteria</taxon>
        <taxon>Burkholderiales</taxon>
        <taxon>Sphaerotilaceae</taxon>
        <taxon>Leptothrix</taxon>
    </lineage>
</organism>
<keyword evidence="2" id="KW-0732">Signal</keyword>
<name>A0ABT9G069_LEPDI</name>
<keyword evidence="4" id="KW-1185">Reference proteome</keyword>
<dbReference type="EMBL" id="JAUZEE010000002">
    <property type="protein sequence ID" value="MDP4299801.1"/>
    <property type="molecule type" value="Genomic_DNA"/>
</dbReference>
<feature type="region of interest" description="Disordered" evidence="1">
    <location>
        <begin position="435"/>
        <end position="454"/>
    </location>
</feature>
<accession>A0ABT9G069</accession>
<proteinExistence type="predicted"/>
<evidence type="ECO:0000313" key="3">
    <source>
        <dbReference type="EMBL" id="MDP4299801.1"/>
    </source>
</evidence>
<comment type="caution">
    <text evidence="3">The sequence shown here is derived from an EMBL/GenBank/DDBJ whole genome shotgun (WGS) entry which is preliminary data.</text>
</comment>
<dbReference type="Pfam" id="PF13729">
    <property type="entry name" value="TraF_2"/>
    <property type="match status" value="1"/>
</dbReference>
<feature type="chain" id="PRO_5046234575" evidence="2">
    <location>
        <begin position="35"/>
        <end position="454"/>
    </location>
</feature>
<dbReference type="InterPro" id="IPR032811">
    <property type="entry name" value="Put_conjugal_transfer"/>
</dbReference>
<evidence type="ECO:0000313" key="4">
    <source>
        <dbReference type="Proteomes" id="UP001235760"/>
    </source>
</evidence>
<gene>
    <name evidence="3" type="primary">traF</name>
    <name evidence="3" type="ORF">Q8X39_04090</name>
</gene>
<sequence>MTLRLSSTAPRSPRRLRPIVAALLLAATAGAVQANQSLFSPGYGLTVGPVFNRNNLNSSGYNPANPMRLVDADESVRFGLMQAGAQYTLGDVDNLQASIDRIDAAVSAARSATNQGQVDAQIQTINGLLPGLDRGARFGVSAGGSVLTPLLVRSQALRGVLSLNVNAQAQAAGLFHGSAAAQVPGQNAIRTASAFDVKAATITQLSLGYSTEVGRWFGHDGANGRFDGGVRLNSYQATLYRQLVGFTDANGNGNAGNFDRDTVDSRRASAVGVDLGLNWQAENWQVGATVYNLGNPRFAYPDPTRDANAANQYAATTLAAAGRIAANDQVRLKTHVVLEGSVHTANKRWMLQTSYAANETPNFVGDAQKFVTASVSYNAERFEGAFGTLLNYIVPSVRLGWRKNLVGDQLATNGLGLSWGVINLDVQASQAKVNADGSSVPRSGGASLSIAEKF</sequence>